<dbReference type="InterPro" id="IPR002937">
    <property type="entry name" value="Amino_oxidase"/>
</dbReference>
<name>A0A1Y2H632_9FUNG</name>
<keyword evidence="3" id="KW-1185">Reference proteome</keyword>
<feature type="domain" description="Amine oxidase" evidence="1">
    <location>
        <begin position="27"/>
        <end position="313"/>
    </location>
</feature>
<protein>
    <recommendedName>
        <fullName evidence="1">Amine oxidase domain-containing protein</fullName>
    </recommendedName>
</protein>
<sequence>MARPTTASQADGATRIEPIRVAVADYAGGHTHTVDVPPLKEFASNPRVKSVPVDTGFIVLNPVTYPTFLRFLDQLNVPLTKSDMSFAVSRDLGEFEWAGDTLMTLFAQTRNLVDFSRDGMWIMLWDVLRFHWVAAQIADAADKVTFSPQTASDDDRTLFTKYKDMSIGDFLIEGAFSPSFRDNFLVPQTAAIWSTPAGSCIADFPILRLISFFRNHRMLQLVGRPRWLTVALGSREYVKRITQQLPDVRLRTAIRSVTRIGRADGRVSVNLTDVHGSEQTFDHVILATHGDISRQLIQDPSTEETEVLSKVRYTKNRAVLHRDPALMPKTRATWSSWNYLTSTGKDGRSDSSDVCVTYWMNRLQPFIPRQTHGDIFLTINPLYEPDPTLVIDEYEYDHPVYDFDLVQAQEQLHTISNKNGIGFAGAWENYCFHEDGCTSGLSAATALGATPPFDLHLNGGYPTHRKLQEPVPGFPLVPNPDEYLSSLGHLLPVGYTLNSRKHAVTARPWRPRTRHVVDMSVWQVALQTLILIIGHVTPKALVRQLPRASADCFLDQSRAG</sequence>
<dbReference type="Gene3D" id="3.30.70.1990">
    <property type="match status" value="1"/>
</dbReference>
<dbReference type="Gene3D" id="1.10.405.20">
    <property type="match status" value="1"/>
</dbReference>
<comment type="caution">
    <text evidence="2">The sequence shown here is derived from an EMBL/GenBank/DDBJ whole genome shotgun (WGS) entry which is preliminary data.</text>
</comment>
<dbReference type="PANTHER" id="PTHR42923:SF17">
    <property type="entry name" value="AMINE OXIDASE DOMAIN-CONTAINING PROTEIN"/>
    <property type="match status" value="1"/>
</dbReference>
<evidence type="ECO:0000313" key="3">
    <source>
        <dbReference type="Proteomes" id="UP000193411"/>
    </source>
</evidence>
<organism evidence="2 3">
    <name type="scientific">Catenaria anguillulae PL171</name>
    <dbReference type="NCBI Taxonomy" id="765915"/>
    <lineage>
        <taxon>Eukaryota</taxon>
        <taxon>Fungi</taxon>
        <taxon>Fungi incertae sedis</taxon>
        <taxon>Blastocladiomycota</taxon>
        <taxon>Blastocladiomycetes</taxon>
        <taxon>Blastocladiales</taxon>
        <taxon>Catenariaceae</taxon>
        <taxon>Catenaria</taxon>
    </lineage>
</organism>
<accession>A0A1Y2H632</accession>
<dbReference type="AlphaFoldDB" id="A0A1Y2H632"/>
<dbReference type="Pfam" id="PF01593">
    <property type="entry name" value="Amino_oxidase"/>
    <property type="match status" value="1"/>
</dbReference>
<dbReference type="GO" id="GO:0016491">
    <property type="term" value="F:oxidoreductase activity"/>
    <property type="evidence" value="ECO:0007669"/>
    <property type="project" value="InterPro"/>
</dbReference>
<gene>
    <name evidence="2" type="ORF">BCR44DRAFT_1022612</name>
</gene>
<dbReference type="Proteomes" id="UP000193411">
    <property type="component" value="Unassembled WGS sequence"/>
</dbReference>
<dbReference type="SUPFAM" id="SSF51905">
    <property type="entry name" value="FAD/NAD(P)-binding domain"/>
    <property type="match status" value="1"/>
</dbReference>
<dbReference type="STRING" id="765915.A0A1Y2H632"/>
<proteinExistence type="predicted"/>
<dbReference type="PANTHER" id="PTHR42923">
    <property type="entry name" value="PROTOPORPHYRINOGEN OXIDASE"/>
    <property type="match status" value="1"/>
</dbReference>
<reference evidence="2 3" key="1">
    <citation type="submission" date="2016-07" db="EMBL/GenBank/DDBJ databases">
        <title>Pervasive Adenine N6-methylation of Active Genes in Fungi.</title>
        <authorList>
            <consortium name="DOE Joint Genome Institute"/>
            <person name="Mondo S.J."/>
            <person name="Dannebaum R.O."/>
            <person name="Kuo R.C."/>
            <person name="Labutti K."/>
            <person name="Haridas S."/>
            <person name="Kuo A."/>
            <person name="Salamov A."/>
            <person name="Ahrendt S.R."/>
            <person name="Lipzen A."/>
            <person name="Sullivan W."/>
            <person name="Andreopoulos W.B."/>
            <person name="Clum A."/>
            <person name="Lindquist E."/>
            <person name="Daum C."/>
            <person name="Ramamoorthy G.K."/>
            <person name="Gryganskyi A."/>
            <person name="Culley D."/>
            <person name="Magnuson J.K."/>
            <person name="James T.Y."/>
            <person name="O'Malley M.A."/>
            <person name="Stajich J.E."/>
            <person name="Spatafora J.W."/>
            <person name="Visel A."/>
            <person name="Grigoriev I.V."/>
        </authorList>
    </citation>
    <scope>NUCLEOTIDE SEQUENCE [LARGE SCALE GENOMIC DNA]</scope>
    <source>
        <strain evidence="2 3">PL171</strain>
    </source>
</reference>
<dbReference type="OrthoDB" id="5977668at2759"/>
<dbReference type="Gene3D" id="3.50.50.60">
    <property type="entry name" value="FAD/NAD(P)-binding domain"/>
    <property type="match status" value="1"/>
</dbReference>
<evidence type="ECO:0000313" key="2">
    <source>
        <dbReference type="EMBL" id="ORZ30028.1"/>
    </source>
</evidence>
<dbReference type="InterPro" id="IPR036188">
    <property type="entry name" value="FAD/NAD-bd_sf"/>
</dbReference>
<dbReference type="InterPro" id="IPR050464">
    <property type="entry name" value="Zeta_carotene_desat/Oxidored"/>
</dbReference>
<dbReference type="EMBL" id="MCFL01000108">
    <property type="protein sequence ID" value="ORZ30028.1"/>
    <property type="molecule type" value="Genomic_DNA"/>
</dbReference>
<evidence type="ECO:0000259" key="1">
    <source>
        <dbReference type="Pfam" id="PF01593"/>
    </source>
</evidence>